<evidence type="ECO:0000259" key="5">
    <source>
        <dbReference type="Pfam" id="PF07992"/>
    </source>
</evidence>
<evidence type="ECO:0000256" key="2">
    <source>
        <dbReference type="ARBA" id="ARBA00022630"/>
    </source>
</evidence>
<dbReference type="PRINTS" id="PR00411">
    <property type="entry name" value="PNDRDTASEI"/>
</dbReference>
<dbReference type="GO" id="GO:0005737">
    <property type="term" value="C:cytoplasm"/>
    <property type="evidence" value="ECO:0007669"/>
    <property type="project" value="TreeGrafter"/>
</dbReference>
<dbReference type="GO" id="GO:0004174">
    <property type="term" value="F:electron-transferring-flavoprotein dehydrogenase activity"/>
    <property type="evidence" value="ECO:0007669"/>
    <property type="project" value="TreeGrafter"/>
</dbReference>
<evidence type="ECO:0000313" key="6">
    <source>
        <dbReference type="EMBL" id="KAG2193861.1"/>
    </source>
</evidence>
<dbReference type="InterPro" id="IPR036188">
    <property type="entry name" value="FAD/NAD-bd_sf"/>
</dbReference>
<reference evidence="6" key="1">
    <citation type="submission" date="2020-12" db="EMBL/GenBank/DDBJ databases">
        <title>Metabolic potential, ecology and presence of endohyphal bacteria is reflected in genomic diversity of Mucoromycotina.</title>
        <authorList>
            <person name="Muszewska A."/>
            <person name="Okrasinska A."/>
            <person name="Steczkiewicz K."/>
            <person name="Drgas O."/>
            <person name="Orlowska M."/>
            <person name="Perlinska-Lenart U."/>
            <person name="Aleksandrzak-Piekarczyk T."/>
            <person name="Szatraj K."/>
            <person name="Zielenkiewicz U."/>
            <person name="Pilsyk S."/>
            <person name="Malc E."/>
            <person name="Mieczkowski P."/>
            <person name="Kruszewska J.S."/>
            <person name="Biernat P."/>
            <person name="Pawlowska J."/>
        </authorList>
    </citation>
    <scope>NUCLEOTIDE SEQUENCE</scope>
    <source>
        <strain evidence="6">WA0000017839</strain>
    </source>
</reference>
<evidence type="ECO:0000256" key="4">
    <source>
        <dbReference type="ARBA" id="ARBA00023002"/>
    </source>
</evidence>
<accession>A0A8H7QLN1</accession>
<dbReference type="InterPro" id="IPR023753">
    <property type="entry name" value="FAD/NAD-binding_dom"/>
</dbReference>
<dbReference type="Proteomes" id="UP000603453">
    <property type="component" value="Unassembled WGS sequence"/>
</dbReference>
<organism evidence="6 7">
    <name type="scientific">Mucor saturninus</name>
    <dbReference type="NCBI Taxonomy" id="64648"/>
    <lineage>
        <taxon>Eukaryota</taxon>
        <taxon>Fungi</taxon>
        <taxon>Fungi incertae sedis</taxon>
        <taxon>Mucoromycota</taxon>
        <taxon>Mucoromycotina</taxon>
        <taxon>Mucoromycetes</taxon>
        <taxon>Mucorales</taxon>
        <taxon>Mucorineae</taxon>
        <taxon>Mucoraceae</taxon>
        <taxon>Mucor</taxon>
    </lineage>
</organism>
<gene>
    <name evidence="6" type="ORF">INT47_010006</name>
</gene>
<evidence type="ECO:0000256" key="1">
    <source>
        <dbReference type="ARBA" id="ARBA00006442"/>
    </source>
</evidence>
<dbReference type="GO" id="GO:0050660">
    <property type="term" value="F:flavin adenine dinucleotide binding"/>
    <property type="evidence" value="ECO:0007669"/>
    <property type="project" value="TreeGrafter"/>
</dbReference>
<dbReference type="PANTHER" id="PTHR43735">
    <property type="entry name" value="APOPTOSIS-INDUCING FACTOR 1"/>
    <property type="match status" value="1"/>
</dbReference>
<comment type="similarity">
    <text evidence="1">Belongs to the FAD-dependent oxidoreductase family.</text>
</comment>
<dbReference type="PANTHER" id="PTHR43735:SF3">
    <property type="entry name" value="FERROPTOSIS SUPPRESSOR PROTEIN 1"/>
    <property type="match status" value="1"/>
</dbReference>
<keyword evidence="7" id="KW-1185">Reference proteome</keyword>
<dbReference type="PRINTS" id="PR00368">
    <property type="entry name" value="FADPNR"/>
</dbReference>
<name>A0A8H7QLN1_9FUNG</name>
<dbReference type="OrthoDB" id="202203at2759"/>
<dbReference type="Pfam" id="PF07992">
    <property type="entry name" value="Pyr_redox_2"/>
    <property type="match status" value="1"/>
</dbReference>
<keyword evidence="4" id="KW-0560">Oxidoreductase</keyword>
<dbReference type="Gene3D" id="3.50.50.100">
    <property type="match status" value="1"/>
</dbReference>
<proteinExistence type="inferred from homology"/>
<keyword evidence="3" id="KW-0274">FAD</keyword>
<feature type="domain" description="FAD/NAD(P)-binding" evidence="5">
    <location>
        <begin position="5"/>
        <end position="298"/>
    </location>
</feature>
<evidence type="ECO:0000313" key="7">
    <source>
        <dbReference type="Proteomes" id="UP000603453"/>
    </source>
</evidence>
<sequence>MSVKNIVIVGGGFAGTQLATALEKILTKVNDKEFRIILVEKKTHFYHAIGGLRSAVTDWDNKIMIPYTNLFNNESNLVIQASAIELNKKSITLDRNVPDFGTTLQFDYLILATGTRYPAPAKATALDYDATVEHLVTLRAEIKAAKSIVIVGGGPVGIELAGEIRDVYADTKITVVHNEDSLLNASTPKLRKKCEILLEKGNVNLILSDSVILPTAANSYYHPQDKVVETKSGKSLTDIDLVLLAFGNRPETDWLKNSGLLAENGYVKVKPTFQVDVKGRENIYVLGDAANFNETKMAYRVGGHVTILISNLFDVLVRKKEPTNVYKKAPDAMFITFGKDKGVGLLPILGGIVVGNWVVSKLKSTTLFTANSWRTLKLTEPVV</sequence>
<evidence type="ECO:0000256" key="3">
    <source>
        <dbReference type="ARBA" id="ARBA00022827"/>
    </source>
</evidence>
<comment type="caution">
    <text evidence="6">The sequence shown here is derived from an EMBL/GenBank/DDBJ whole genome shotgun (WGS) entry which is preliminary data.</text>
</comment>
<dbReference type="AlphaFoldDB" id="A0A8H7QLN1"/>
<dbReference type="SUPFAM" id="SSF51905">
    <property type="entry name" value="FAD/NAD(P)-binding domain"/>
    <property type="match status" value="2"/>
</dbReference>
<protein>
    <recommendedName>
        <fullName evidence="5">FAD/NAD(P)-binding domain-containing protein</fullName>
    </recommendedName>
</protein>
<dbReference type="EMBL" id="JAEPRD010000213">
    <property type="protein sequence ID" value="KAG2193861.1"/>
    <property type="molecule type" value="Genomic_DNA"/>
</dbReference>
<keyword evidence="2" id="KW-0285">Flavoprotein</keyword>